<dbReference type="GO" id="GO:0008843">
    <property type="term" value="F:endochitinase activity"/>
    <property type="evidence" value="ECO:0007669"/>
    <property type="project" value="UniProtKB-EC"/>
</dbReference>
<evidence type="ECO:0000259" key="6">
    <source>
        <dbReference type="PROSITE" id="PS51910"/>
    </source>
</evidence>
<feature type="chain" id="PRO_5019564532" description="chitinase" evidence="5">
    <location>
        <begin position="29"/>
        <end position="391"/>
    </location>
</feature>
<keyword evidence="8" id="KW-1185">Reference proteome</keyword>
<organism evidence="7 8">
    <name type="scientific">Pseudolysobacter antarcticus</name>
    <dbReference type="NCBI Taxonomy" id="2511995"/>
    <lineage>
        <taxon>Bacteria</taxon>
        <taxon>Pseudomonadati</taxon>
        <taxon>Pseudomonadota</taxon>
        <taxon>Gammaproteobacteria</taxon>
        <taxon>Lysobacterales</taxon>
        <taxon>Rhodanobacteraceae</taxon>
        <taxon>Pseudolysobacter</taxon>
    </lineage>
</organism>
<dbReference type="PANTHER" id="PTHR11177:SF317">
    <property type="entry name" value="CHITINASE 12-RELATED"/>
    <property type="match status" value="1"/>
</dbReference>
<dbReference type="SMART" id="SM00636">
    <property type="entry name" value="Glyco_18"/>
    <property type="match status" value="1"/>
</dbReference>
<dbReference type="Proteomes" id="UP000291562">
    <property type="component" value="Chromosome"/>
</dbReference>
<evidence type="ECO:0000256" key="5">
    <source>
        <dbReference type="SAM" id="SignalP"/>
    </source>
</evidence>
<evidence type="ECO:0000256" key="4">
    <source>
        <dbReference type="ARBA" id="ARBA00023326"/>
    </source>
</evidence>
<feature type="signal peptide" evidence="5">
    <location>
        <begin position="1"/>
        <end position="28"/>
    </location>
</feature>
<dbReference type="GO" id="GO:0006032">
    <property type="term" value="P:chitin catabolic process"/>
    <property type="evidence" value="ECO:0007669"/>
    <property type="project" value="UniProtKB-KW"/>
</dbReference>
<evidence type="ECO:0000256" key="3">
    <source>
        <dbReference type="ARBA" id="ARBA00023024"/>
    </source>
</evidence>
<proteinExistence type="predicted"/>
<evidence type="ECO:0000256" key="2">
    <source>
        <dbReference type="ARBA" id="ARBA00012729"/>
    </source>
</evidence>
<dbReference type="EC" id="3.2.1.14" evidence="2"/>
<dbReference type="GO" id="GO:0008061">
    <property type="term" value="F:chitin binding"/>
    <property type="evidence" value="ECO:0007669"/>
    <property type="project" value="InterPro"/>
</dbReference>
<dbReference type="Gene3D" id="3.10.50.10">
    <property type="match status" value="1"/>
</dbReference>
<dbReference type="PANTHER" id="PTHR11177">
    <property type="entry name" value="CHITINASE"/>
    <property type="match status" value="1"/>
</dbReference>
<dbReference type="KEGG" id="xbc:ELE36_13515"/>
<dbReference type="GO" id="GO:0000272">
    <property type="term" value="P:polysaccharide catabolic process"/>
    <property type="evidence" value="ECO:0007669"/>
    <property type="project" value="UniProtKB-KW"/>
</dbReference>
<dbReference type="AlphaFoldDB" id="A0A411HLL1"/>
<dbReference type="OrthoDB" id="9775889at2"/>
<comment type="catalytic activity">
    <reaction evidence="1">
        <text>Random endo-hydrolysis of N-acetyl-beta-D-glucosaminide (1-&gt;4)-beta-linkages in chitin and chitodextrins.</text>
        <dbReference type="EC" id="3.2.1.14"/>
    </reaction>
</comment>
<dbReference type="InterPro" id="IPR001223">
    <property type="entry name" value="Glyco_hydro18_cat"/>
</dbReference>
<gene>
    <name evidence="7" type="ORF">ELE36_13515</name>
</gene>
<dbReference type="EMBL" id="CP035704">
    <property type="protein sequence ID" value="QBB71290.1"/>
    <property type="molecule type" value="Genomic_DNA"/>
</dbReference>
<keyword evidence="5" id="KW-0732">Signal</keyword>
<dbReference type="Gene3D" id="3.20.20.80">
    <property type="entry name" value="Glycosidases"/>
    <property type="match status" value="1"/>
</dbReference>
<accession>A0A411HLL1</accession>
<dbReference type="Pfam" id="PF00704">
    <property type="entry name" value="Glyco_hydro_18"/>
    <property type="match status" value="1"/>
</dbReference>
<sequence length="391" mass="41512">MKNSERPRMSLRTILLLLLLVVTAPVFANDTVFAAGFDPVWVTGYHVGYQKTMYPTANIDYAAMSHIVIGPVVPNSNGTLNTTYDIDVSNGPLWANGVASAAHTAGRKATLMVGGAGSLAGWQGAANTTNRAAFVTHLLSTMDSVGADGLDLDWEPLNSGDYASFTALATTLRSARPNMILTVPVAWTNPNYQFSDSFFGTIAPLFDQINIMSYDMEWGADGWKSWFTSALHGESATTPSSIDSSVDFYLASGVPRSKLGIGIGFYGVCWHGVTGPRQVIGAGTIFGSDNTFSYSTIVTQYATPANAANYHYDTTAEMPWLGLTAGIGPNACNFLSYEDPTSVAAKGAYANRNGLGGTIIWTIGQGYVSTASVGQQNVLLDAVSTAFRPTH</sequence>
<dbReference type="PROSITE" id="PS51910">
    <property type="entry name" value="GH18_2"/>
    <property type="match status" value="1"/>
</dbReference>
<keyword evidence="7" id="KW-0378">Hydrolase</keyword>
<dbReference type="InterPro" id="IPR017853">
    <property type="entry name" value="GH"/>
</dbReference>
<keyword evidence="4" id="KW-0119">Carbohydrate metabolism</keyword>
<dbReference type="InterPro" id="IPR050314">
    <property type="entry name" value="Glycosyl_Hydrlase_18"/>
</dbReference>
<evidence type="ECO:0000313" key="7">
    <source>
        <dbReference type="EMBL" id="QBB71290.1"/>
    </source>
</evidence>
<evidence type="ECO:0000256" key="1">
    <source>
        <dbReference type="ARBA" id="ARBA00000822"/>
    </source>
</evidence>
<reference evidence="7 8" key="1">
    <citation type="submission" date="2019-01" db="EMBL/GenBank/DDBJ databases">
        <title>Pseudolysobacter antarctica gen. nov., sp. nov., isolated from Fildes Peninsula, Antarctica.</title>
        <authorList>
            <person name="Wei Z."/>
            <person name="Peng F."/>
        </authorList>
    </citation>
    <scope>NUCLEOTIDE SEQUENCE [LARGE SCALE GENOMIC DNA]</scope>
    <source>
        <strain evidence="7 8">AQ6-296</strain>
    </source>
</reference>
<dbReference type="InterPro" id="IPR029070">
    <property type="entry name" value="Chitinase_insertion_sf"/>
</dbReference>
<dbReference type="SUPFAM" id="SSF51445">
    <property type="entry name" value="(Trans)glycosidases"/>
    <property type="match status" value="1"/>
</dbReference>
<protein>
    <recommendedName>
        <fullName evidence="2">chitinase</fullName>
        <ecNumber evidence="2">3.2.1.14</ecNumber>
    </recommendedName>
</protein>
<keyword evidence="4" id="KW-0624">Polysaccharide degradation</keyword>
<evidence type="ECO:0000313" key="8">
    <source>
        <dbReference type="Proteomes" id="UP000291562"/>
    </source>
</evidence>
<keyword evidence="3" id="KW-0146">Chitin degradation</keyword>
<feature type="domain" description="GH18" evidence="6">
    <location>
        <begin position="40"/>
        <end position="390"/>
    </location>
</feature>
<name>A0A411HLL1_9GAMM</name>
<dbReference type="InterPro" id="IPR011583">
    <property type="entry name" value="Chitinase_II/V-like_cat"/>
</dbReference>